<reference evidence="8 9" key="1">
    <citation type="submission" date="2020-07" db="EMBL/GenBank/DDBJ databases">
        <title>Sequencing the genomes of 1000 actinobacteria strains.</title>
        <authorList>
            <person name="Klenk H.-P."/>
        </authorList>
    </citation>
    <scope>NUCLEOTIDE SEQUENCE [LARGE SCALE GENOMIC DNA]</scope>
    <source>
        <strain evidence="8 9">DSM 22083</strain>
    </source>
</reference>
<dbReference type="AlphaFoldDB" id="A0A7Y9LEX1"/>
<keyword evidence="3" id="KW-0547">Nucleotide-binding</keyword>
<evidence type="ECO:0000313" key="8">
    <source>
        <dbReference type="EMBL" id="NYE74340.1"/>
    </source>
</evidence>
<evidence type="ECO:0000256" key="1">
    <source>
        <dbReference type="ARBA" id="ARBA00010688"/>
    </source>
</evidence>
<dbReference type="GO" id="GO:0008443">
    <property type="term" value="F:phosphofructokinase activity"/>
    <property type="evidence" value="ECO:0007669"/>
    <property type="project" value="TreeGrafter"/>
</dbReference>
<evidence type="ECO:0000256" key="6">
    <source>
        <dbReference type="PIRNR" id="PIRNR000535"/>
    </source>
</evidence>
<evidence type="ECO:0000259" key="7">
    <source>
        <dbReference type="Pfam" id="PF00294"/>
    </source>
</evidence>
<keyword evidence="9" id="KW-1185">Reference proteome</keyword>
<dbReference type="InterPro" id="IPR017583">
    <property type="entry name" value="Tagatose/fructose_Pkinase"/>
</dbReference>
<dbReference type="SUPFAM" id="SSF53613">
    <property type="entry name" value="Ribokinase-like"/>
    <property type="match status" value="1"/>
</dbReference>
<dbReference type="PANTHER" id="PTHR46566:SF5">
    <property type="entry name" value="1-PHOSPHOFRUCTOKINASE"/>
    <property type="match status" value="1"/>
</dbReference>
<evidence type="ECO:0000256" key="2">
    <source>
        <dbReference type="ARBA" id="ARBA00022679"/>
    </source>
</evidence>
<dbReference type="Gene3D" id="3.40.1190.20">
    <property type="match status" value="1"/>
</dbReference>
<dbReference type="EMBL" id="JACCBU010000001">
    <property type="protein sequence ID" value="NYE74340.1"/>
    <property type="molecule type" value="Genomic_DNA"/>
</dbReference>
<comment type="caution">
    <text evidence="8">The sequence shown here is derived from an EMBL/GenBank/DDBJ whole genome shotgun (WGS) entry which is preliminary data.</text>
</comment>
<dbReference type="Proteomes" id="UP000569914">
    <property type="component" value="Unassembled WGS sequence"/>
</dbReference>
<sequence>MITVAGLSPSLDLTYLVDRLEPGAIHRPSEVVRCAGGKSLNLARAAASLGAQVEIVALLGGSTGDYLAEQLLAEGVSVIMVATPAETRTCVSIAAADTGRLTELYPRADPVPADVWQTFHDQLGTSLRRRPGWLAITGSAPRGLEPEALAGLVRLATDAGVRVAVDTHGPALAAAITARPELVKINRYEAAELMQVAPDGDLAERAEAVRERTGGTVVITDGEHGAVATDGRGRWRVAASPERGSFPVGSGDSFLGGLLGALDQGSDLPTALRRGTGAGTANALIPGPARFRTDAVERIAKELDVEEL</sequence>
<organism evidence="8 9">
    <name type="scientific">Microlunatus parietis</name>
    <dbReference type="NCBI Taxonomy" id="682979"/>
    <lineage>
        <taxon>Bacteria</taxon>
        <taxon>Bacillati</taxon>
        <taxon>Actinomycetota</taxon>
        <taxon>Actinomycetes</taxon>
        <taxon>Propionibacteriales</taxon>
        <taxon>Propionibacteriaceae</taxon>
        <taxon>Microlunatus</taxon>
    </lineage>
</organism>
<gene>
    <name evidence="8" type="ORF">BKA15_005669</name>
</gene>
<accession>A0A7Y9LEX1</accession>
<dbReference type="PIRSF" id="PIRSF000535">
    <property type="entry name" value="1PFK/6PFK/LacC"/>
    <property type="match status" value="1"/>
</dbReference>
<keyword evidence="2 6" id="KW-0808">Transferase</keyword>
<name>A0A7Y9LEX1_9ACTN</name>
<protein>
    <submittedName>
        <fullName evidence="8">1-phosphofructokinase family hexose kinase</fullName>
    </submittedName>
</protein>
<dbReference type="Pfam" id="PF00294">
    <property type="entry name" value="PfkB"/>
    <property type="match status" value="1"/>
</dbReference>
<proteinExistence type="inferred from homology"/>
<dbReference type="GO" id="GO:0005524">
    <property type="term" value="F:ATP binding"/>
    <property type="evidence" value="ECO:0007669"/>
    <property type="project" value="UniProtKB-KW"/>
</dbReference>
<feature type="domain" description="Carbohydrate kinase PfkB" evidence="7">
    <location>
        <begin position="11"/>
        <end position="284"/>
    </location>
</feature>
<dbReference type="RefSeq" id="WP_179756568.1">
    <property type="nucleotide sequence ID" value="NZ_JACCBU010000001.1"/>
</dbReference>
<keyword evidence="4 8" id="KW-0418">Kinase</keyword>
<dbReference type="InterPro" id="IPR011611">
    <property type="entry name" value="PfkB_dom"/>
</dbReference>
<dbReference type="InterPro" id="IPR029056">
    <property type="entry name" value="Ribokinase-like"/>
</dbReference>
<evidence type="ECO:0000256" key="3">
    <source>
        <dbReference type="ARBA" id="ARBA00022741"/>
    </source>
</evidence>
<evidence type="ECO:0000256" key="4">
    <source>
        <dbReference type="ARBA" id="ARBA00022777"/>
    </source>
</evidence>
<evidence type="ECO:0000313" key="9">
    <source>
        <dbReference type="Proteomes" id="UP000569914"/>
    </source>
</evidence>
<dbReference type="PANTHER" id="PTHR46566">
    <property type="entry name" value="1-PHOSPHOFRUCTOKINASE-RELATED"/>
    <property type="match status" value="1"/>
</dbReference>
<comment type="similarity">
    <text evidence="1">Belongs to the carbohydrate kinase PfkB family.</text>
</comment>
<keyword evidence="5" id="KW-0067">ATP-binding</keyword>
<evidence type="ECO:0000256" key="5">
    <source>
        <dbReference type="ARBA" id="ARBA00022840"/>
    </source>
</evidence>
<dbReference type="GO" id="GO:0005829">
    <property type="term" value="C:cytosol"/>
    <property type="evidence" value="ECO:0007669"/>
    <property type="project" value="TreeGrafter"/>
</dbReference>